<sequence>MNLQFRQIRVLHNEQLDAAGRHEAWVRGYRPEDSMVEILAFPIAGAADMPEAHLVEQLYDALNYQPAEHLLWLTDLLTAVKGRSLSVGDALVVDDTTHVVERMGWSKVDLPTNITAAVATA</sequence>
<organism evidence="1 2">
    <name type="scientific">Gordonia phosphorivorans</name>
    <dbReference type="NCBI Taxonomy" id="1056982"/>
    <lineage>
        <taxon>Bacteria</taxon>
        <taxon>Bacillati</taxon>
        <taxon>Actinomycetota</taxon>
        <taxon>Actinomycetes</taxon>
        <taxon>Mycobacteriales</taxon>
        <taxon>Gordoniaceae</taxon>
        <taxon>Gordonia</taxon>
    </lineage>
</organism>
<accession>A0ABV6HC97</accession>
<evidence type="ECO:0000313" key="1">
    <source>
        <dbReference type="EMBL" id="MFC0316501.1"/>
    </source>
</evidence>
<keyword evidence="2" id="KW-1185">Reference proteome</keyword>
<dbReference type="EMBL" id="JBHLWV010000048">
    <property type="protein sequence ID" value="MFC0316501.1"/>
    <property type="molecule type" value="Genomic_DNA"/>
</dbReference>
<gene>
    <name evidence="1" type="ORF">ACFFJD_16780</name>
</gene>
<proteinExistence type="predicted"/>
<dbReference type="RefSeq" id="WP_382366252.1">
    <property type="nucleotide sequence ID" value="NZ_JBHLWV010000048.1"/>
</dbReference>
<dbReference type="Proteomes" id="UP001589783">
    <property type="component" value="Unassembled WGS sequence"/>
</dbReference>
<comment type="caution">
    <text evidence="1">The sequence shown here is derived from an EMBL/GenBank/DDBJ whole genome shotgun (WGS) entry which is preliminary data.</text>
</comment>
<name>A0ABV6HC97_9ACTN</name>
<reference evidence="1 2" key="1">
    <citation type="submission" date="2024-09" db="EMBL/GenBank/DDBJ databases">
        <authorList>
            <person name="Sun Q."/>
            <person name="Mori K."/>
        </authorList>
    </citation>
    <scope>NUCLEOTIDE SEQUENCE [LARGE SCALE GENOMIC DNA]</scope>
    <source>
        <strain evidence="1 2">CCM 7957</strain>
    </source>
</reference>
<evidence type="ECO:0000313" key="2">
    <source>
        <dbReference type="Proteomes" id="UP001589783"/>
    </source>
</evidence>
<protein>
    <submittedName>
        <fullName evidence="1">Uncharacterized protein</fullName>
    </submittedName>
</protein>